<evidence type="ECO:0000256" key="15">
    <source>
        <dbReference type="PIRSR" id="PIRSR605511-2"/>
    </source>
</evidence>
<feature type="binding site" evidence="15">
    <location>
        <position position="822"/>
    </location>
    <ligand>
        <name>a divalent metal cation</name>
        <dbReference type="ChEBI" id="CHEBI:60240"/>
    </ligand>
</feature>
<evidence type="ECO:0000256" key="11">
    <source>
        <dbReference type="ARBA" id="ARBA00022801"/>
    </source>
</evidence>
<dbReference type="PRINTS" id="PR01790">
    <property type="entry name" value="SMP30FAMILY"/>
</dbReference>
<comment type="cofactor">
    <cofactor evidence="15">
        <name>Zn(2+)</name>
        <dbReference type="ChEBI" id="CHEBI:29105"/>
    </cofactor>
    <text evidence="15">Binds 1 divalent metal cation per subunit.</text>
</comment>
<evidence type="ECO:0000313" key="19">
    <source>
        <dbReference type="Proteomes" id="UP000053268"/>
    </source>
</evidence>
<keyword evidence="15" id="KW-0862">Zinc</keyword>
<dbReference type="SUPFAM" id="SSF63829">
    <property type="entry name" value="Calcium-dependent phosphotriesterase"/>
    <property type="match status" value="1"/>
</dbReference>
<evidence type="ECO:0000256" key="9">
    <source>
        <dbReference type="ARBA" id="ARBA00022490"/>
    </source>
</evidence>
<keyword evidence="16" id="KW-0853">WD repeat</keyword>
<gene>
    <name evidence="18" type="ORF">RR46_03943</name>
</gene>
<dbReference type="GO" id="GO:0005737">
    <property type="term" value="C:cytoplasm"/>
    <property type="evidence" value="ECO:0007669"/>
    <property type="project" value="UniProtKB-SubCell"/>
</dbReference>
<dbReference type="PANTHER" id="PTHR10907">
    <property type="entry name" value="REGUCALCIN"/>
    <property type="match status" value="1"/>
</dbReference>
<dbReference type="PROSITE" id="PS50082">
    <property type="entry name" value="WD_REPEATS_2"/>
    <property type="match status" value="1"/>
</dbReference>
<dbReference type="Gene3D" id="2.130.10.10">
    <property type="entry name" value="YVTN repeat-like/Quinoprotein amine dehydrogenase"/>
    <property type="match status" value="2"/>
</dbReference>
<comment type="cofactor">
    <cofactor evidence="2">
        <name>Ca(2+)</name>
        <dbReference type="ChEBI" id="CHEBI:29108"/>
    </cofactor>
</comment>
<dbReference type="AlphaFoldDB" id="A0A194QNP8"/>
<keyword evidence="11" id="KW-0378">Hydrolase</keyword>
<accession>A0A194QNP8</accession>
<evidence type="ECO:0000256" key="7">
    <source>
        <dbReference type="ARBA" id="ARBA00013227"/>
    </source>
</evidence>
<feature type="active site" description="Proton donor/acceptor" evidence="14">
    <location>
        <position position="822"/>
    </location>
</feature>
<dbReference type="InterPro" id="IPR005511">
    <property type="entry name" value="SMP-30"/>
</dbReference>
<dbReference type="InterPro" id="IPR013658">
    <property type="entry name" value="SGL"/>
</dbReference>
<evidence type="ECO:0000313" key="18">
    <source>
        <dbReference type="EMBL" id="KPJ05106.1"/>
    </source>
</evidence>
<reference evidence="18 19" key="1">
    <citation type="journal article" date="2015" name="Nat. Commun.">
        <title>Outbred genome sequencing and CRISPR/Cas9 gene editing in butterflies.</title>
        <authorList>
            <person name="Li X."/>
            <person name="Fan D."/>
            <person name="Zhang W."/>
            <person name="Liu G."/>
            <person name="Zhang L."/>
            <person name="Zhao L."/>
            <person name="Fang X."/>
            <person name="Chen L."/>
            <person name="Dong Y."/>
            <person name="Chen Y."/>
            <person name="Ding Y."/>
            <person name="Zhao R."/>
            <person name="Feng M."/>
            <person name="Zhu Y."/>
            <person name="Feng Y."/>
            <person name="Jiang X."/>
            <person name="Zhu D."/>
            <person name="Xiang H."/>
            <person name="Feng X."/>
            <person name="Li S."/>
            <person name="Wang J."/>
            <person name="Zhang G."/>
            <person name="Kronforst M.R."/>
            <person name="Wang W."/>
        </authorList>
    </citation>
    <scope>NUCLEOTIDE SEQUENCE [LARGE SCALE GENOMIC DNA]</scope>
    <source>
        <strain evidence="18">Ya'a_city_454_Px</strain>
        <tissue evidence="18">Whole body</tissue>
    </source>
</reference>
<organism evidence="18 19">
    <name type="scientific">Papilio xuthus</name>
    <name type="common">Asian swallowtail butterfly</name>
    <dbReference type="NCBI Taxonomy" id="66420"/>
    <lineage>
        <taxon>Eukaryota</taxon>
        <taxon>Metazoa</taxon>
        <taxon>Ecdysozoa</taxon>
        <taxon>Arthropoda</taxon>
        <taxon>Hexapoda</taxon>
        <taxon>Insecta</taxon>
        <taxon>Pterygota</taxon>
        <taxon>Neoptera</taxon>
        <taxon>Endopterygota</taxon>
        <taxon>Lepidoptera</taxon>
        <taxon>Glossata</taxon>
        <taxon>Ditrysia</taxon>
        <taxon>Papilionoidea</taxon>
        <taxon>Papilionidae</taxon>
        <taxon>Papilioninae</taxon>
        <taxon>Papilio</taxon>
    </lineage>
</organism>
<dbReference type="Proteomes" id="UP000053268">
    <property type="component" value="Unassembled WGS sequence"/>
</dbReference>
<keyword evidence="19" id="KW-1185">Reference proteome</keyword>
<dbReference type="InterPro" id="IPR011042">
    <property type="entry name" value="6-blade_b-propeller_TolB-like"/>
</dbReference>
<feature type="repeat" description="WD" evidence="16">
    <location>
        <begin position="115"/>
        <end position="148"/>
    </location>
</feature>
<dbReference type="PROSITE" id="PS50294">
    <property type="entry name" value="WD_REPEATS_REGION"/>
    <property type="match status" value="1"/>
</dbReference>
<feature type="binding site" evidence="15">
    <location>
        <position position="770"/>
    </location>
    <ligand>
        <name>a divalent metal cation</name>
        <dbReference type="ChEBI" id="CHEBI:60240"/>
    </ligand>
</feature>
<feature type="binding site" evidence="15">
    <location>
        <position position="717"/>
    </location>
    <ligand>
        <name>substrate</name>
    </ligand>
</feature>
<evidence type="ECO:0000256" key="1">
    <source>
        <dbReference type="ARBA" id="ARBA00001589"/>
    </source>
</evidence>
<dbReference type="STRING" id="66420.A0A194QNP8"/>
<sequence length="974" mass="108905">MFIYGGKHFTIVKRLNGQFESIDICLGSTVCDDWLHSGTWLSDTEVGLLSAHNVVQIWDVSGRPILRSETIGRDNSILYSGLLLPLLDDVLVLSGTVSSQIIISRCKKEQPLHYLLGHKGVIFSISCCLKKKIIVTTSDDRSVRIWSVYNSIENYAKSQYWDDANVTCLHELYGHSARVMRSCVSEKYIVSVGEDGCICYWDYNGTLLKRLSNHQNAPIWSVSIDKDHLVTGGGDGSIILHPLTAITSFSETETVKISEGNPKKIFFTARRNAVILKESGNLIYYNIFEKEEIEFDLKHDNTYILISLSLCKQIIAVADICGNLTIFIENCKGTPTMTSIISTKLPIDKILSMDWAGNRHLVICSGSGDIYVIASKGNEVEIISKHLLPDCKERWLTAVALNIDNMLVVGDRCGNIHFYTKEELNPFKTLNKVHGRYGPTSIRIKSNEVITTGRDSTLKCFSLLLNNGVYNIKLTSTKDVGFPWVEKCIGHDDLFCGFHEQLFIITNVRNNAKLIEVSCGGGHRSWDVVRYINYLNFRCDEMIKFMYLKNSDINIMTFKLNKIVSKNIIKGTHTKEINCLKCYIPKIDNSIVLFISGGEDTTLRISTSSKEMAPQVTAVTEPVTLGEGPHWDHREQALYFVSIFDRSIHKYVPATKKHTRSVLDDLVAFIVPIEGKPNHFVVGIKRLIVEVVWDGQDGTAKVIRTIAEIDKHNPENRLNDAKADPRGRLFAGTMGYEYEPGKFYHKKGALYRIDPDGKVHTLAENIDISNGLCWDVEEKAFYYADSFEYAIRRYDYDIETGDISNPKFVFNYKDHGLEGIVDGMTIDTEGNLWVANFDGHQVIKIDPKKGKLLQKIRIPALQVTSATFGGPNMDILYVTSACMNRGVEQKPPCGSTFQLTGLGVKDLMLTLAQPGTADAHARSQIAICHSCLHGRMACGPRAGASSTHNAAIGLMANGRRPNSSLITLRPPVQK</sequence>
<evidence type="ECO:0000256" key="3">
    <source>
        <dbReference type="ARBA" id="ARBA00001936"/>
    </source>
</evidence>
<dbReference type="GO" id="GO:0004341">
    <property type="term" value="F:gluconolactonase activity"/>
    <property type="evidence" value="ECO:0007669"/>
    <property type="project" value="UniProtKB-EC"/>
</dbReference>
<keyword evidence="9" id="KW-0963">Cytoplasm</keyword>
<feature type="binding site" evidence="15">
    <location>
        <position position="737"/>
    </location>
    <ligand>
        <name>substrate</name>
    </ligand>
</feature>
<comment type="cofactor">
    <cofactor evidence="4">
        <name>Mg(2+)</name>
        <dbReference type="ChEBI" id="CHEBI:18420"/>
    </cofactor>
</comment>
<dbReference type="InterPro" id="IPR036322">
    <property type="entry name" value="WD40_repeat_dom_sf"/>
</dbReference>
<comment type="similarity">
    <text evidence="6">Belongs to the SMP-30/CGR1 family.</text>
</comment>
<evidence type="ECO:0000256" key="12">
    <source>
        <dbReference type="ARBA" id="ARBA00022837"/>
    </source>
</evidence>
<dbReference type="PANTHER" id="PTHR10907:SF66">
    <property type="entry name" value="MIP34848P1-RELATED"/>
    <property type="match status" value="1"/>
</dbReference>
<evidence type="ECO:0000256" key="13">
    <source>
        <dbReference type="ARBA" id="ARBA00032464"/>
    </source>
</evidence>
<dbReference type="GO" id="GO:0030234">
    <property type="term" value="F:enzyme regulator activity"/>
    <property type="evidence" value="ECO:0007669"/>
    <property type="project" value="InterPro"/>
</dbReference>
<dbReference type="InterPro" id="IPR015943">
    <property type="entry name" value="WD40/YVTN_repeat-like_dom_sf"/>
</dbReference>
<proteinExistence type="inferred from homology"/>
<dbReference type="Pfam" id="PF00400">
    <property type="entry name" value="WD40"/>
    <property type="match status" value="3"/>
</dbReference>
<comment type="subcellular location">
    <subcellularLocation>
        <location evidence="5">Cytoplasm</location>
    </subcellularLocation>
</comment>
<dbReference type="Gene3D" id="2.120.10.30">
    <property type="entry name" value="TolB, C-terminal domain"/>
    <property type="match status" value="1"/>
</dbReference>
<dbReference type="SMART" id="SM00320">
    <property type="entry name" value="WD40"/>
    <property type="match status" value="6"/>
</dbReference>
<dbReference type="InterPro" id="IPR001680">
    <property type="entry name" value="WD40_rpt"/>
</dbReference>
<comment type="cofactor">
    <cofactor evidence="3">
        <name>Mn(2+)</name>
        <dbReference type="ChEBI" id="CHEBI:29035"/>
    </cofactor>
</comment>
<keyword evidence="10 15" id="KW-0479">Metal-binding</keyword>
<feature type="domain" description="SMP-30/Gluconolactonase/LRE-like region" evidence="17">
    <location>
        <begin position="625"/>
        <end position="881"/>
    </location>
</feature>
<protein>
    <recommendedName>
        <fullName evidence="8">Regucalcin</fullName>
        <ecNumber evidence="7">3.1.1.17</ecNumber>
    </recommendedName>
    <alternativeName>
        <fullName evidence="13">Gluconolactonase</fullName>
    </alternativeName>
</protein>
<name>A0A194QNP8_PAPXU</name>
<dbReference type="PRINTS" id="PR01791">
    <property type="entry name" value="REGUCALCIN"/>
</dbReference>
<dbReference type="GO" id="GO:0005509">
    <property type="term" value="F:calcium ion binding"/>
    <property type="evidence" value="ECO:0007669"/>
    <property type="project" value="InterPro"/>
</dbReference>
<evidence type="ECO:0000256" key="2">
    <source>
        <dbReference type="ARBA" id="ARBA00001913"/>
    </source>
</evidence>
<dbReference type="Pfam" id="PF08450">
    <property type="entry name" value="SGL"/>
    <property type="match status" value="1"/>
</dbReference>
<evidence type="ECO:0000256" key="16">
    <source>
        <dbReference type="PROSITE-ProRule" id="PRU00221"/>
    </source>
</evidence>
<evidence type="ECO:0000259" key="17">
    <source>
        <dbReference type="Pfam" id="PF08450"/>
    </source>
</evidence>
<comment type="catalytic activity">
    <reaction evidence="1">
        <text>D-glucono-1,5-lactone + H2O = D-gluconate + H(+)</text>
        <dbReference type="Rhea" id="RHEA:10440"/>
        <dbReference type="ChEBI" id="CHEBI:15377"/>
        <dbReference type="ChEBI" id="CHEBI:15378"/>
        <dbReference type="ChEBI" id="CHEBI:16217"/>
        <dbReference type="ChEBI" id="CHEBI:18391"/>
        <dbReference type="EC" id="3.1.1.17"/>
    </reaction>
</comment>
<dbReference type="SUPFAM" id="SSF50978">
    <property type="entry name" value="WD40 repeat-like"/>
    <property type="match status" value="2"/>
</dbReference>
<evidence type="ECO:0000256" key="10">
    <source>
        <dbReference type="ARBA" id="ARBA00022723"/>
    </source>
</evidence>
<evidence type="ECO:0000256" key="4">
    <source>
        <dbReference type="ARBA" id="ARBA00001946"/>
    </source>
</evidence>
<feature type="binding site" evidence="15">
    <location>
        <position position="627"/>
    </location>
    <ligand>
        <name>a divalent metal cation</name>
        <dbReference type="ChEBI" id="CHEBI:60240"/>
    </ligand>
</feature>
<feature type="binding site" evidence="15">
    <location>
        <position position="719"/>
    </location>
    <ligand>
        <name>substrate</name>
    </ligand>
</feature>
<dbReference type="GO" id="GO:0019853">
    <property type="term" value="P:L-ascorbic acid biosynthetic process"/>
    <property type="evidence" value="ECO:0007669"/>
    <property type="project" value="TreeGrafter"/>
</dbReference>
<evidence type="ECO:0000256" key="8">
    <source>
        <dbReference type="ARBA" id="ARBA00016808"/>
    </source>
</evidence>
<keyword evidence="12" id="KW-0106">Calcium</keyword>
<dbReference type="InterPro" id="IPR008367">
    <property type="entry name" value="Regucalcin"/>
</dbReference>
<evidence type="ECO:0000256" key="5">
    <source>
        <dbReference type="ARBA" id="ARBA00004496"/>
    </source>
</evidence>
<evidence type="ECO:0000256" key="6">
    <source>
        <dbReference type="ARBA" id="ARBA00008853"/>
    </source>
</evidence>
<dbReference type="EMBL" id="KQ458761">
    <property type="protein sequence ID" value="KPJ05106.1"/>
    <property type="molecule type" value="Genomic_DNA"/>
</dbReference>
<dbReference type="EC" id="3.1.1.17" evidence="7"/>
<dbReference type="FunFam" id="2.120.10.30:FF:000027">
    <property type="entry name" value="Regucalcin homologue"/>
    <property type="match status" value="1"/>
</dbReference>
<evidence type="ECO:0000256" key="14">
    <source>
        <dbReference type="PIRSR" id="PIRSR605511-1"/>
    </source>
</evidence>